<evidence type="ECO:0000256" key="3">
    <source>
        <dbReference type="ARBA" id="ARBA00022519"/>
    </source>
</evidence>
<evidence type="ECO:0000313" key="9">
    <source>
        <dbReference type="EMBL" id="BCK84657.1"/>
    </source>
</evidence>
<gene>
    <name evidence="9" type="ORF">MM59RIKEN_19760</name>
</gene>
<evidence type="ECO:0000256" key="7">
    <source>
        <dbReference type="SAM" id="Phobius"/>
    </source>
</evidence>
<dbReference type="NCBIfam" id="TIGR00786">
    <property type="entry name" value="dctM"/>
    <property type="match status" value="1"/>
</dbReference>
<evidence type="ECO:0000256" key="2">
    <source>
        <dbReference type="ARBA" id="ARBA00022475"/>
    </source>
</evidence>
<feature type="transmembrane region" description="Helical" evidence="7">
    <location>
        <begin position="357"/>
        <end position="383"/>
    </location>
</feature>
<dbReference type="Proteomes" id="UP000679848">
    <property type="component" value="Chromosome"/>
</dbReference>
<proteinExistence type="predicted"/>
<dbReference type="KEGG" id="pfaa:MM59RIKEN_19760"/>
<sequence>MAIVAVIFVLTLLGGVPMAFVLGLTGIAHLFTIGEPAYMSIITQRLFTGVNNFSLMCIPFFVLAGDLMNKGGVTKRLLNFARELVGWIPGGMAYCCVILAMVLSAILGSANAVAAILCAILIGEMAKDGYDADFTGSIIAASSVLGPIIPPSVTFIIYGVLTGVSVSRMFMAGIVPGIMLGISYALIITYYTKKRGYKKSKPRFDPKACGIAFVKAIPALLVPVVIIGGIMGGIFTPTESGAVAVVAAVVAAIIYRSFDIKSLPEVLLNTGMTTAAIMLIVAFGNIIGWSLAIENIPTLITETILSITDSQIVVMLLIIACLFVIGCLMDAFAAMYVFTPVFYPLAMAVGLDPIHFGIIFCLMLTIGLCTPPVGMLLFVTSNISKVPLAKLSKSIWPFVAAAMVVVLLMTFFPQIVMFIPNWLSPA</sequence>
<evidence type="ECO:0000256" key="1">
    <source>
        <dbReference type="ARBA" id="ARBA00004429"/>
    </source>
</evidence>
<keyword evidence="10" id="KW-1185">Reference proteome</keyword>
<feature type="transmembrane region" description="Helical" evidence="7">
    <location>
        <begin position="241"/>
        <end position="258"/>
    </location>
</feature>
<evidence type="ECO:0000259" key="8">
    <source>
        <dbReference type="Pfam" id="PF06808"/>
    </source>
</evidence>
<feature type="domain" description="TRAP C4-dicarboxylate transport system permease DctM subunit" evidence="8">
    <location>
        <begin position="6"/>
        <end position="415"/>
    </location>
</feature>
<accession>A0A810QEG8</accession>
<dbReference type="EMBL" id="AP023420">
    <property type="protein sequence ID" value="BCK84657.1"/>
    <property type="molecule type" value="Genomic_DNA"/>
</dbReference>
<organism evidence="9 10">
    <name type="scientific">Pusillibacter faecalis</name>
    <dbReference type="NCBI Taxonomy" id="2714358"/>
    <lineage>
        <taxon>Bacteria</taxon>
        <taxon>Bacillati</taxon>
        <taxon>Bacillota</taxon>
        <taxon>Clostridia</taxon>
        <taxon>Eubacteriales</taxon>
        <taxon>Oscillospiraceae</taxon>
        <taxon>Pusillibacter</taxon>
    </lineage>
</organism>
<dbReference type="AlphaFoldDB" id="A0A810QEG8"/>
<feature type="transmembrane region" description="Helical" evidence="7">
    <location>
        <begin position="270"/>
        <end position="292"/>
    </location>
</feature>
<feature type="transmembrane region" description="Helical" evidence="7">
    <location>
        <begin position="212"/>
        <end position="235"/>
    </location>
</feature>
<keyword evidence="3" id="KW-0997">Cell inner membrane</keyword>
<evidence type="ECO:0000256" key="4">
    <source>
        <dbReference type="ARBA" id="ARBA00022692"/>
    </source>
</evidence>
<evidence type="ECO:0000256" key="5">
    <source>
        <dbReference type="ARBA" id="ARBA00022989"/>
    </source>
</evidence>
<protein>
    <submittedName>
        <fullName evidence="9">Membrane protein</fullName>
    </submittedName>
</protein>
<dbReference type="RefSeq" id="WP_187029329.1">
    <property type="nucleotide sequence ID" value="NZ_AP023420.1"/>
</dbReference>
<feature type="transmembrane region" description="Helical" evidence="7">
    <location>
        <begin position="395"/>
        <end position="419"/>
    </location>
</feature>
<feature type="transmembrane region" description="Helical" evidence="7">
    <location>
        <begin position="6"/>
        <end position="34"/>
    </location>
</feature>
<dbReference type="PIRSF" id="PIRSF006066">
    <property type="entry name" value="HI0050"/>
    <property type="match status" value="1"/>
</dbReference>
<feature type="transmembrane region" description="Helical" evidence="7">
    <location>
        <begin position="304"/>
        <end position="325"/>
    </location>
</feature>
<dbReference type="PANTHER" id="PTHR33362">
    <property type="entry name" value="SIALIC ACID TRAP TRANSPORTER PERMEASE PROTEIN SIAT-RELATED"/>
    <property type="match status" value="1"/>
</dbReference>
<dbReference type="InterPro" id="IPR004681">
    <property type="entry name" value="TRAP_DctM"/>
</dbReference>
<comment type="subcellular location">
    <subcellularLocation>
        <location evidence="1">Cell inner membrane</location>
        <topology evidence="1">Multi-pass membrane protein</topology>
    </subcellularLocation>
</comment>
<reference evidence="9" key="1">
    <citation type="submission" date="2020-09" db="EMBL/GenBank/DDBJ databases">
        <title>New species isolated from human feces.</title>
        <authorList>
            <person name="Kitahara M."/>
            <person name="Shigeno Y."/>
            <person name="Shime M."/>
            <person name="Matsumoto Y."/>
            <person name="Nakamura S."/>
            <person name="Motooka D."/>
            <person name="Fukuoka S."/>
            <person name="Nishikawa H."/>
            <person name="Benno Y."/>
        </authorList>
    </citation>
    <scope>NUCLEOTIDE SEQUENCE</scope>
    <source>
        <strain evidence="9">MM59</strain>
    </source>
</reference>
<evidence type="ECO:0000256" key="6">
    <source>
        <dbReference type="ARBA" id="ARBA00023136"/>
    </source>
</evidence>
<dbReference type="GO" id="GO:0005886">
    <property type="term" value="C:plasma membrane"/>
    <property type="evidence" value="ECO:0007669"/>
    <property type="project" value="UniProtKB-SubCell"/>
</dbReference>
<name>A0A810QEG8_9FIRM</name>
<keyword evidence="6 7" id="KW-0472">Membrane</keyword>
<keyword evidence="2" id="KW-1003">Cell membrane</keyword>
<feature type="transmembrane region" description="Helical" evidence="7">
    <location>
        <begin position="46"/>
        <end position="65"/>
    </location>
</feature>
<feature type="transmembrane region" description="Helical" evidence="7">
    <location>
        <begin position="170"/>
        <end position="191"/>
    </location>
</feature>
<keyword evidence="4 7" id="KW-0812">Transmembrane</keyword>
<dbReference type="InterPro" id="IPR010656">
    <property type="entry name" value="DctM"/>
</dbReference>
<feature type="transmembrane region" description="Helical" evidence="7">
    <location>
        <begin position="332"/>
        <end position="351"/>
    </location>
</feature>
<dbReference type="Pfam" id="PF06808">
    <property type="entry name" value="DctM"/>
    <property type="match status" value="1"/>
</dbReference>
<feature type="transmembrane region" description="Helical" evidence="7">
    <location>
        <begin position="91"/>
        <end position="122"/>
    </location>
</feature>
<dbReference type="GO" id="GO:0022857">
    <property type="term" value="F:transmembrane transporter activity"/>
    <property type="evidence" value="ECO:0007669"/>
    <property type="project" value="TreeGrafter"/>
</dbReference>
<feature type="transmembrane region" description="Helical" evidence="7">
    <location>
        <begin position="134"/>
        <end position="158"/>
    </location>
</feature>
<keyword evidence="5 7" id="KW-1133">Transmembrane helix</keyword>
<evidence type="ECO:0000313" key="10">
    <source>
        <dbReference type="Proteomes" id="UP000679848"/>
    </source>
</evidence>